<feature type="domain" description="Flagellar basal body rod protein N-terminal" evidence="8">
    <location>
        <begin position="10"/>
        <end position="36"/>
    </location>
</feature>
<dbReference type="InterPro" id="IPR053927">
    <property type="entry name" value="FlgK_helical"/>
</dbReference>
<evidence type="ECO:0000256" key="7">
    <source>
        <dbReference type="RuleBase" id="RU362065"/>
    </source>
</evidence>
<dbReference type="Pfam" id="PF06429">
    <property type="entry name" value="Flg_bbr_C"/>
    <property type="match status" value="1"/>
</dbReference>
<dbReference type="InterPro" id="IPR002371">
    <property type="entry name" value="FlgK"/>
</dbReference>
<keyword evidence="11" id="KW-0282">Flagellum</keyword>
<dbReference type="GO" id="GO:0005576">
    <property type="term" value="C:extracellular region"/>
    <property type="evidence" value="ECO:0007669"/>
    <property type="project" value="UniProtKB-SubCell"/>
</dbReference>
<dbReference type="PRINTS" id="PR01005">
    <property type="entry name" value="FLGHOOKAP1"/>
</dbReference>
<dbReference type="InterPro" id="IPR010930">
    <property type="entry name" value="Flg_bb/hook_C_dom"/>
</dbReference>
<organism evidence="11 12">
    <name type="scientific">Aureliella helgolandensis</name>
    <dbReference type="NCBI Taxonomy" id="2527968"/>
    <lineage>
        <taxon>Bacteria</taxon>
        <taxon>Pseudomonadati</taxon>
        <taxon>Planctomycetota</taxon>
        <taxon>Planctomycetia</taxon>
        <taxon>Pirellulales</taxon>
        <taxon>Pirellulaceae</taxon>
        <taxon>Aureliella</taxon>
    </lineage>
</organism>
<dbReference type="InterPro" id="IPR001444">
    <property type="entry name" value="Flag_bb_rod_N"/>
</dbReference>
<dbReference type="GO" id="GO:0044780">
    <property type="term" value="P:bacterial-type flagellum assembly"/>
    <property type="evidence" value="ECO:0007669"/>
    <property type="project" value="InterPro"/>
</dbReference>
<dbReference type="GO" id="GO:0009424">
    <property type="term" value="C:bacterial-type flagellum hook"/>
    <property type="evidence" value="ECO:0007669"/>
    <property type="project" value="UniProtKB-UniRule"/>
</dbReference>
<dbReference type="EMBL" id="CP036298">
    <property type="protein sequence ID" value="QDV25676.1"/>
    <property type="molecule type" value="Genomic_DNA"/>
</dbReference>
<proteinExistence type="inferred from homology"/>
<dbReference type="PANTHER" id="PTHR30033:SF2">
    <property type="entry name" value="FLAGELLAR HOOK PROTEIN"/>
    <property type="match status" value="1"/>
</dbReference>
<dbReference type="Pfam" id="PF00460">
    <property type="entry name" value="Flg_bb_rod"/>
    <property type="match status" value="1"/>
</dbReference>
<comment type="similarity">
    <text evidence="3 7">Belongs to the flagella basal body rod proteins family.</text>
</comment>
<keyword evidence="11" id="KW-0966">Cell projection</keyword>
<dbReference type="Pfam" id="PF22638">
    <property type="entry name" value="FlgK_D1"/>
    <property type="match status" value="1"/>
</dbReference>
<dbReference type="PANTHER" id="PTHR30033">
    <property type="entry name" value="FLAGELLAR HOOK-ASSOCIATED PROTEIN 1"/>
    <property type="match status" value="1"/>
</dbReference>
<feature type="domain" description="Flagellar basal-body/hook protein C-terminal" evidence="9">
    <location>
        <begin position="522"/>
        <end position="565"/>
    </location>
</feature>
<keyword evidence="5 7" id="KW-0964">Secreted</keyword>
<evidence type="ECO:0000259" key="9">
    <source>
        <dbReference type="Pfam" id="PF06429"/>
    </source>
</evidence>
<protein>
    <recommendedName>
        <fullName evidence="4 7">Flagellar hook-associated protein 1</fullName>
        <shortName evidence="7">HAP1</shortName>
    </recommendedName>
</protein>
<dbReference type="SUPFAM" id="SSF64518">
    <property type="entry name" value="Phase 1 flagellin"/>
    <property type="match status" value="1"/>
</dbReference>
<evidence type="ECO:0000256" key="2">
    <source>
        <dbReference type="ARBA" id="ARBA00004613"/>
    </source>
</evidence>
<dbReference type="InterPro" id="IPR019776">
    <property type="entry name" value="Flagellar_basal_body_rod_CS"/>
</dbReference>
<evidence type="ECO:0000256" key="3">
    <source>
        <dbReference type="ARBA" id="ARBA00009677"/>
    </source>
</evidence>
<keyword evidence="6 7" id="KW-0975">Bacterial flagellum</keyword>
<dbReference type="OrthoDB" id="9802553at2"/>
<dbReference type="GO" id="GO:0005198">
    <property type="term" value="F:structural molecule activity"/>
    <property type="evidence" value="ECO:0007669"/>
    <property type="project" value="UniProtKB-UniRule"/>
</dbReference>
<sequence length="565" mass="60223">MSLFSTIQQSSNALQVSQLGLNVVGNNIANANTPGYLRQELIQSSGPGIRVGGVILGYGVRATGVVQKVDEYTVDRLRQTESKLASSDAVGEVYNKMEAIFGELTDSDLSTQLSDFSASINDVLNQPGNDSLRRLVIERGSSLTSNIRSVSNQLDNISVNLNSEVRSISESINAISKQIAGLNQRIVEVEGGRSSGSDAVGLRDERITALQELSKLVDIRAVEQVSGAVSVFVGGEYLVADGIQRPVEYALRTDGDDSYPEVRLADTQSPLKVSGGRLHGLYQARDGAVGDAKTNLDQFARDLIEQFNRIHSQGQGLAGFNSVTAAHKTDDSQGPLDLAGFPLEIKNGEFEVQVLDTATGLSQTHTIRVKLQGGTDDTSLEDVRTALDAISGLNSSISTEGGLRIESDSTKLQFSFQNDSSGFLAASGINTFFVGDSANSIGVNPIVAGNPSMFAASTTGVGAATDNALKLAQAFDEPIAGLNNRSIKQTFENIIATTSQDISVQQGLSDGLRNFYRTLEGQHLATSGVNLDEEAVKMIFYQRAFQASSRLIQTSSELLDVLVNL</sequence>
<dbReference type="NCBIfam" id="TIGR02492">
    <property type="entry name" value="flgK_ends"/>
    <property type="match status" value="1"/>
</dbReference>
<feature type="domain" description="Flagellar hook-associated protein FlgK helical" evidence="10">
    <location>
        <begin position="95"/>
        <end position="319"/>
    </location>
</feature>
<dbReference type="PROSITE" id="PS00588">
    <property type="entry name" value="FLAGELLA_BB_ROD"/>
    <property type="match status" value="1"/>
</dbReference>
<evidence type="ECO:0000313" key="11">
    <source>
        <dbReference type="EMBL" id="QDV25676.1"/>
    </source>
</evidence>
<evidence type="ECO:0000259" key="10">
    <source>
        <dbReference type="Pfam" id="PF22638"/>
    </source>
</evidence>
<dbReference type="AlphaFoldDB" id="A0A518GAN5"/>
<evidence type="ECO:0000256" key="4">
    <source>
        <dbReference type="ARBA" id="ARBA00016244"/>
    </source>
</evidence>
<name>A0A518GAN5_9BACT</name>
<evidence type="ECO:0000313" key="12">
    <source>
        <dbReference type="Proteomes" id="UP000318017"/>
    </source>
</evidence>
<keyword evidence="11" id="KW-0969">Cilium</keyword>
<accession>A0A518GAN5</accession>
<evidence type="ECO:0000256" key="5">
    <source>
        <dbReference type="ARBA" id="ARBA00022525"/>
    </source>
</evidence>
<keyword evidence="12" id="KW-1185">Reference proteome</keyword>
<dbReference type="Proteomes" id="UP000318017">
    <property type="component" value="Chromosome"/>
</dbReference>
<gene>
    <name evidence="7 11" type="primary">flgK</name>
    <name evidence="11" type="ORF">Q31a_40030</name>
</gene>
<evidence type="ECO:0000259" key="8">
    <source>
        <dbReference type="Pfam" id="PF00460"/>
    </source>
</evidence>
<evidence type="ECO:0000256" key="1">
    <source>
        <dbReference type="ARBA" id="ARBA00004365"/>
    </source>
</evidence>
<evidence type="ECO:0000256" key="6">
    <source>
        <dbReference type="ARBA" id="ARBA00023143"/>
    </source>
</evidence>
<comment type="subcellular location">
    <subcellularLocation>
        <location evidence="1 7">Bacterial flagellum</location>
    </subcellularLocation>
    <subcellularLocation>
        <location evidence="2 7">Secreted</location>
    </subcellularLocation>
</comment>
<dbReference type="KEGG" id="ahel:Q31a_40030"/>
<reference evidence="11 12" key="1">
    <citation type="submission" date="2019-02" db="EMBL/GenBank/DDBJ databases">
        <title>Deep-cultivation of Planctomycetes and their phenomic and genomic characterization uncovers novel biology.</title>
        <authorList>
            <person name="Wiegand S."/>
            <person name="Jogler M."/>
            <person name="Boedeker C."/>
            <person name="Pinto D."/>
            <person name="Vollmers J."/>
            <person name="Rivas-Marin E."/>
            <person name="Kohn T."/>
            <person name="Peeters S.H."/>
            <person name="Heuer A."/>
            <person name="Rast P."/>
            <person name="Oberbeckmann S."/>
            <person name="Bunk B."/>
            <person name="Jeske O."/>
            <person name="Meyerdierks A."/>
            <person name="Storesund J.E."/>
            <person name="Kallscheuer N."/>
            <person name="Luecker S."/>
            <person name="Lage O.M."/>
            <person name="Pohl T."/>
            <person name="Merkel B.J."/>
            <person name="Hornburger P."/>
            <person name="Mueller R.-W."/>
            <person name="Bruemmer F."/>
            <person name="Labrenz M."/>
            <person name="Spormann A.M."/>
            <person name="Op den Camp H."/>
            <person name="Overmann J."/>
            <person name="Amann R."/>
            <person name="Jetten M.S.M."/>
            <person name="Mascher T."/>
            <person name="Medema M.H."/>
            <person name="Devos D.P."/>
            <person name="Kaster A.-K."/>
            <person name="Ovreas L."/>
            <person name="Rohde M."/>
            <person name="Galperin M.Y."/>
            <person name="Jogler C."/>
        </authorList>
    </citation>
    <scope>NUCLEOTIDE SEQUENCE [LARGE SCALE GENOMIC DNA]</scope>
    <source>
        <strain evidence="11 12">Q31a</strain>
    </source>
</reference>
<dbReference type="RefSeq" id="WP_145081099.1">
    <property type="nucleotide sequence ID" value="NZ_CP036298.1"/>
</dbReference>